<dbReference type="Proteomes" id="UP000654471">
    <property type="component" value="Unassembled WGS sequence"/>
</dbReference>
<proteinExistence type="predicted"/>
<protein>
    <submittedName>
        <fullName evidence="1">Uncharacterized protein</fullName>
    </submittedName>
</protein>
<accession>A0ABQ2VJS3</accession>
<sequence length="71" mass="8179">MQIKDKKGINNPMFGITKSDSTIAKLTKLVYVYDDLNNPRGEPDYFIGEFTTVDCSKQFAAKWEKIPYQNI</sequence>
<organism evidence="1 2">
    <name type="scientific">Streptomyces albospinus</name>
    <dbReference type="NCBI Taxonomy" id="285515"/>
    <lineage>
        <taxon>Bacteria</taxon>
        <taxon>Bacillati</taxon>
        <taxon>Actinomycetota</taxon>
        <taxon>Actinomycetes</taxon>
        <taxon>Kitasatosporales</taxon>
        <taxon>Streptomycetaceae</taxon>
        <taxon>Streptomyces</taxon>
    </lineage>
</organism>
<gene>
    <name evidence="1" type="ORF">GCM10010211_65240</name>
</gene>
<dbReference type="EMBL" id="BMRP01000034">
    <property type="protein sequence ID" value="GGU89580.1"/>
    <property type="molecule type" value="Genomic_DNA"/>
</dbReference>
<name>A0ABQ2VJS3_9ACTN</name>
<keyword evidence="2" id="KW-1185">Reference proteome</keyword>
<reference evidence="2" key="1">
    <citation type="journal article" date="2019" name="Int. J. Syst. Evol. Microbiol.">
        <title>The Global Catalogue of Microorganisms (GCM) 10K type strain sequencing project: providing services to taxonomists for standard genome sequencing and annotation.</title>
        <authorList>
            <consortium name="The Broad Institute Genomics Platform"/>
            <consortium name="The Broad Institute Genome Sequencing Center for Infectious Disease"/>
            <person name="Wu L."/>
            <person name="Ma J."/>
        </authorList>
    </citation>
    <scope>NUCLEOTIDE SEQUENCE [LARGE SCALE GENOMIC DNA]</scope>
    <source>
        <strain evidence="2">JCM 3399</strain>
    </source>
</reference>
<comment type="caution">
    <text evidence="1">The sequence shown here is derived from an EMBL/GenBank/DDBJ whole genome shotgun (WGS) entry which is preliminary data.</text>
</comment>
<evidence type="ECO:0000313" key="1">
    <source>
        <dbReference type="EMBL" id="GGU89580.1"/>
    </source>
</evidence>
<evidence type="ECO:0000313" key="2">
    <source>
        <dbReference type="Proteomes" id="UP000654471"/>
    </source>
</evidence>